<dbReference type="Proteomes" id="UP001162992">
    <property type="component" value="Chromosome 2"/>
</dbReference>
<proteinExistence type="predicted"/>
<comment type="caution">
    <text evidence="1">The sequence shown here is derived from an EMBL/GenBank/DDBJ whole genome shotgun (WGS) entry which is preliminary data.</text>
</comment>
<organism evidence="1 2">
    <name type="scientific">Diphasiastrum complanatum</name>
    <name type="common">Issler's clubmoss</name>
    <name type="synonym">Lycopodium complanatum</name>
    <dbReference type="NCBI Taxonomy" id="34168"/>
    <lineage>
        <taxon>Eukaryota</taxon>
        <taxon>Viridiplantae</taxon>
        <taxon>Streptophyta</taxon>
        <taxon>Embryophyta</taxon>
        <taxon>Tracheophyta</taxon>
        <taxon>Lycopodiopsida</taxon>
        <taxon>Lycopodiales</taxon>
        <taxon>Lycopodiaceae</taxon>
        <taxon>Lycopodioideae</taxon>
        <taxon>Diphasiastrum</taxon>
    </lineage>
</organism>
<accession>A0ACC2EDI2</accession>
<dbReference type="EMBL" id="CM055093">
    <property type="protein sequence ID" value="KAJ7564487.1"/>
    <property type="molecule type" value="Genomic_DNA"/>
</dbReference>
<gene>
    <name evidence="1" type="ORF">O6H91_02G019200</name>
</gene>
<keyword evidence="2" id="KW-1185">Reference proteome</keyword>
<reference evidence="2" key="1">
    <citation type="journal article" date="2024" name="Proc. Natl. Acad. Sci. U.S.A.">
        <title>Extraordinary preservation of gene collinearity over three hundred million years revealed in homosporous lycophytes.</title>
        <authorList>
            <person name="Li C."/>
            <person name="Wickell D."/>
            <person name="Kuo L.Y."/>
            <person name="Chen X."/>
            <person name="Nie B."/>
            <person name="Liao X."/>
            <person name="Peng D."/>
            <person name="Ji J."/>
            <person name="Jenkins J."/>
            <person name="Williams M."/>
            <person name="Shu S."/>
            <person name="Plott C."/>
            <person name="Barry K."/>
            <person name="Rajasekar S."/>
            <person name="Grimwood J."/>
            <person name="Han X."/>
            <person name="Sun S."/>
            <person name="Hou Z."/>
            <person name="He W."/>
            <person name="Dai G."/>
            <person name="Sun C."/>
            <person name="Schmutz J."/>
            <person name="Leebens-Mack J.H."/>
            <person name="Li F.W."/>
            <person name="Wang L."/>
        </authorList>
    </citation>
    <scope>NUCLEOTIDE SEQUENCE [LARGE SCALE GENOMIC DNA]</scope>
    <source>
        <strain evidence="2">cv. PW_Plant_1</strain>
    </source>
</reference>
<evidence type="ECO:0000313" key="2">
    <source>
        <dbReference type="Proteomes" id="UP001162992"/>
    </source>
</evidence>
<evidence type="ECO:0000313" key="1">
    <source>
        <dbReference type="EMBL" id="KAJ7564487.1"/>
    </source>
</evidence>
<protein>
    <submittedName>
        <fullName evidence="1">Uncharacterized protein</fullName>
    </submittedName>
</protein>
<sequence length="476" mass="51426">MAEYQLLAGDGCRRKLQNSRCSYVVDYALIASMGSAMSGYCGGVMSGAVLFIKKDLQISYIQEELLMGSLVLVSIVGGIIAGLLADIIGRKKSMLVAAIIVIAGCITMGLAPSFSVLLLGRLITGIGYGIPFVLVPLYIAEVSPTEVRGRFLSFPEIFVNSGILLGYISSFCLAELPAHINWRLMVGLGALPAIFLACGVFVIPESPRWLVLQGRIDDALSTLIDTSDHESEAEQRLNDIVLAANAATHTHQILHVWLQLLWPTPNLRFILFLALGLQFFQQASGVSALMYYSPAIFGEAGSYSSLGELGATVMVGIAKVVFIAVATVFLDRLGRRPLLLISSVGMTASLLTLTLRFTVLEIVPKSFTVPNLPGYLTIAACCSFMAFFSVGFGPTCSLLPSELFPLRLRAQGMSLTTIWNRLLSGLVSLTFLTIIKVTGPAETFLVFAGIATVSVLFVYYFIPETKGKTLEELTRY</sequence>
<name>A0ACC2EDI2_DIPCM</name>